<dbReference type="Proteomes" id="UP001359485">
    <property type="component" value="Unassembled WGS sequence"/>
</dbReference>
<feature type="compositionally biased region" description="Basic and acidic residues" evidence="3">
    <location>
        <begin position="68"/>
        <end position="77"/>
    </location>
</feature>
<feature type="compositionally biased region" description="Acidic residues" evidence="3">
    <location>
        <begin position="211"/>
        <end position="221"/>
    </location>
</feature>
<feature type="region of interest" description="Disordered" evidence="3">
    <location>
        <begin position="1"/>
        <end position="37"/>
    </location>
</feature>
<dbReference type="PANTHER" id="PTHR13245">
    <property type="entry name" value="RRP15-LIKE PROTEIN"/>
    <property type="match status" value="1"/>
</dbReference>
<reference evidence="4 5" key="1">
    <citation type="submission" date="2023-09" db="EMBL/GenBank/DDBJ databases">
        <title>Genomes of two closely related lineages of the louse Polyplax serrata with different host specificities.</title>
        <authorList>
            <person name="Martinu J."/>
            <person name="Tarabai H."/>
            <person name="Stefka J."/>
            <person name="Hypsa V."/>
        </authorList>
    </citation>
    <scope>NUCLEOTIDE SEQUENCE [LARGE SCALE GENOMIC DNA]</scope>
    <source>
        <strain evidence="4">98ZLc_SE</strain>
    </source>
</reference>
<evidence type="ECO:0000313" key="5">
    <source>
        <dbReference type="Proteomes" id="UP001359485"/>
    </source>
</evidence>
<feature type="region of interest" description="Disordered" evidence="3">
    <location>
        <begin position="192"/>
        <end position="223"/>
    </location>
</feature>
<proteinExistence type="inferred from homology"/>
<feature type="compositionally biased region" description="Acidic residues" evidence="3">
    <location>
        <begin position="13"/>
        <end position="28"/>
    </location>
</feature>
<sequence>MVEEIVSKADNDSSMEEENDSSDTEDHDTEVKGNPGLADALAKVIRMSKNKKGKSIVLSKAKLYSPNEENKNKKSDFDIEPNPNVKIKVEDDAQNGSEYSDTKKDIKLMKKRALKKQERIHRGRLKPSVLDRDKERPLMKIATRGVVRLFNAVQQQQSNINREISKPGVTEGKKEKVLQSINKATFLDVLRGKQSSKSNHNVESPQHTDDEIKEEPDDEMESSWQVLRDDFMMGAKLKDWDKNDIAVEEQY</sequence>
<evidence type="ECO:0000256" key="2">
    <source>
        <dbReference type="ARBA" id="ARBA00017475"/>
    </source>
</evidence>
<comment type="similarity">
    <text evidence="1">Belongs to the RRP15 family.</text>
</comment>
<evidence type="ECO:0000313" key="4">
    <source>
        <dbReference type="EMBL" id="KAK6621455.1"/>
    </source>
</evidence>
<dbReference type="Pfam" id="PF07890">
    <property type="entry name" value="Rrp15p"/>
    <property type="match status" value="1"/>
</dbReference>
<dbReference type="InterPro" id="IPR012459">
    <property type="entry name" value="Rrp15"/>
</dbReference>
<feature type="region of interest" description="Disordered" evidence="3">
    <location>
        <begin position="60"/>
        <end position="99"/>
    </location>
</feature>
<evidence type="ECO:0000256" key="3">
    <source>
        <dbReference type="SAM" id="MobiDB-lite"/>
    </source>
</evidence>
<name>A0ABR1AJK5_POLSC</name>
<gene>
    <name evidence="4" type="ORF">RUM44_001262</name>
</gene>
<evidence type="ECO:0000256" key="1">
    <source>
        <dbReference type="ARBA" id="ARBA00007462"/>
    </source>
</evidence>
<feature type="compositionally biased region" description="Basic and acidic residues" evidence="3">
    <location>
        <begin position="1"/>
        <end position="11"/>
    </location>
</feature>
<comment type="caution">
    <text evidence="4">The sequence shown here is derived from an EMBL/GenBank/DDBJ whole genome shotgun (WGS) entry which is preliminary data.</text>
</comment>
<organism evidence="4 5">
    <name type="scientific">Polyplax serrata</name>
    <name type="common">Common mouse louse</name>
    <dbReference type="NCBI Taxonomy" id="468196"/>
    <lineage>
        <taxon>Eukaryota</taxon>
        <taxon>Metazoa</taxon>
        <taxon>Ecdysozoa</taxon>
        <taxon>Arthropoda</taxon>
        <taxon>Hexapoda</taxon>
        <taxon>Insecta</taxon>
        <taxon>Pterygota</taxon>
        <taxon>Neoptera</taxon>
        <taxon>Paraneoptera</taxon>
        <taxon>Psocodea</taxon>
        <taxon>Troctomorpha</taxon>
        <taxon>Phthiraptera</taxon>
        <taxon>Anoplura</taxon>
        <taxon>Polyplacidae</taxon>
        <taxon>Polyplax</taxon>
    </lineage>
</organism>
<accession>A0ABR1AJK5</accession>
<protein>
    <recommendedName>
        <fullName evidence="2">RRP15-like protein</fullName>
    </recommendedName>
</protein>
<keyword evidence="5" id="KW-1185">Reference proteome</keyword>
<dbReference type="EMBL" id="JAWJWF010000047">
    <property type="protein sequence ID" value="KAK6621455.1"/>
    <property type="molecule type" value="Genomic_DNA"/>
</dbReference>
<dbReference type="PANTHER" id="PTHR13245:SF14">
    <property type="entry name" value="RRP15-LIKE PROTEIN"/>
    <property type="match status" value="1"/>
</dbReference>
<feature type="compositionally biased region" description="Polar residues" evidence="3">
    <location>
        <begin position="193"/>
        <end position="205"/>
    </location>
</feature>